<dbReference type="EMBL" id="VSSQ01033547">
    <property type="protein sequence ID" value="MPM85185.1"/>
    <property type="molecule type" value="Genomic_DNA"/>
</dbReference>
<gene>
    <name evidence="1" type="ORF">SDC9_132263</name>
</gene>
<name>A0A645D7J9_9ZZZZ</name>
<comment type="caution">
    <text evidence="1">The sequence shown here is derived from an EMBL/GenBank/DDBJ whole genome shotgun (WGS) entry which is preliminary data.</text>
</comment>
<sequence length="74" mass="8220">MFEVEVAYPQIAHLAFTDQLVERLKSIGQVHTHGRPMDEVKIQVIQPQPLQTGFAAFQHIGIAQVAHPHLGGNQ</sequence>
<evidence type="ECO:0000313" key="1">
    <source>
        <dbReference type="EMBL" id="MPM85185.1"/>
    </source>
</evidence>
<protein>
    <submittedName>
        <fullName evidence="1">Uncharacterized protein</fullName>
    </submittedName>
</protein>
<reference evidence="1" key="1">
    <citation type="submission" date="2019-08" db="EMBL/GenBank/DDBJ databases">
        <authorList>
            <person name="Kucharzyk K."/>
            <person name="Murdoch R.W."/>
            <person name="Higgins S."/>
            <person name="Loffler F."/>
        </authorList>
    </citation>
    <scope>NUCLEOTIDE SEQUENCE</scope>
</reference>
<proteinExistence type="predicted"/>
<dbReference type="AlphaFoldDB" id="A0A645D7J9"/>
<organism evidence="1">
    <name type="scientific">bioreactor metagenome</name>
    <dbReference type="NCBI Taxonomy" id="1076179"/>
    <lineage>
        <taxon>unclassified sequences</taxon>
        <taxon>metagenomes</taxon>
        <taxon>ecological metagenomes</taxon>
    </lineage>
</organism>
<accession>A0A645D7J9</accession>